<gene>
    <name evidence="1" type="ORF">EV146_104210</name>
</gene>
<accession>A0A4R2BHS7</accession>
<dbReference type="EMBL" id="SLVV01000004">
    <property type="protein sequence ID" value="TCN26103.1"/>
    <property type="molecule type" value="Genomic_DNA"/>
</dbReference>
<evidence type="ECO:0000313" key="2">
    <source>
        <dbReference type="Proteomes" id="UP000295689"/>
    </source>
</evidence>
<organism evidence="1 2">
    <name type="scientific">Mesobacillus foraminis</name>
    <dbReference type="NCBI Taxonomy" id="279826"/>
    <lineage>
        <taxon>Bacteria</taxon>
        <taxon>Bacillati</taxon>
        <taxon>Bacillota</taxon>
        <taxon>Bacilli</taxon>
        <taxon>Bacillales</taxon>
        <taxon>Bacillaceae</taxon>
        <taxon>Mesobacillus</taxon>
    </lineage>
</organism>
<proteinExistence type="predicted"/>
<comment type="caution">
    <text evidence="1">The sequence shown here is derived from an EMBL/GenBank/DDBJ whole genome shotgun (WGS) entry which is preliminary data.</text>
</comment>
<dbReference type="AlphaFoldDB" id="A0A4R2BHS7"/>
<sequence length="153" mass="17422">MKGIIIPAFILGFAFLPIEAKAEFQVPALKESDIWKVELKAPSREKNLSQGQKDKYEVYSLFVTNKGKKVYNVHVHSFRSQPGTSKMFGLAPEMERNLMVKGDDFKFLNFPVKAQSEELEFVITWEDKPVILQEGTKAPGRTYKESFIFTSPG</sequence>
<name>A0A4R2BHS7_9BACI</name>
<evidence type="ECO:0000313" key="1">
    <source>
        <dbReference type="EMBL" id="TCN26103.1"/>
    </source>
</evidence>
<keyword evidence="2" id="KW-1185">Reference proteome</keyword>
<dbReference type="Proteomes" id="UP000295689">
    <property type="component" value="Unassembled WGS sequence"/>
</dbReference>
<reference evidence="1 2" key="1">
    <citation type="journal article" date="2015" name="Stand. Genomic Sci.">
        <title>Genomic Encyclopedia of Bacterial and Archaeal Type Strains, Phase III: the genomes of soil and plant-associated and newly described type strains.</title>
        <authorList>
            <person name="Whitman W.B."/>
            <person name="Woyke T."/>
            <person name="Klenk H.P."/>
            <person name="Zhou Y."/>
            <person name="Lilburn T.G."/>
            <person name="Beck B.J."/>
            <person name="De Vos P."/>
            <person name="Vandamme P."/>
            <person name="Eisen J.A."/>
            <person name="Garrity G."/>
            <person name="Hugenholtz P."/>
            <person name="Kyrpides N.C."/>
        </authorList>
    </citation>
    <scope>NUCLEOTIDE SEQUENCE [LARGE SCALE GENOMIC DNA]</scope>
    <source>
        <strain evidence="1 2">CV53</strain>
    </source>
</reference>
<protein>
    <submittedName>
        <fullName evidence="1">Uncharacterized protein</fullName>
    </submittedName>
</protein>
<dbReference type="RefSeq" id="WP_132004294.1">
    <property type="nucleotide sequence ID" value="NZ_JABUHM010000009.1"/>
</dbReference>